<feature type="region of interest" description="Disordered" evidence="6">
    <location>
        <begin position="305"/>
        <end position="363"/>
    </location>
</feature>
<evidence type="ECO:0000313" key="9">
    <source>
        <dbReference type="Proteomes" id="UP001054252"/>
    </source>
</evidence>
<gene>
    <name evidence="8" type="ORF">SLEP1_g10455</name>
</gene>
<name>A0AAV5IHF5_9ROSI</name>
<dbReference type="GO" id="GO:0030295">
    <property type="term" value="F:protein kinase activator activity"/>
    <property type="evidence" value="ECO:0007669"/>
    <property type="project" value="TreeGrafter"/>
</dbReference>
<evidence type="ECO:0000259" key="7">
    <source>
        <dbReference type="Pfam" id="PF06886"/>
    </source>
</evidence>
<comment type="similarity">
    <text evidence="2">Belongs to the TPX2 family.</text>
</comment>
<evidence type="ECO:0000256" key="6">
    <source>
        <dbReference type="SAM" id="MobiDB-lite"/>
    </source>
</evidence>
<feature type="compositionally biased region" description="Low complexity" evidence="6">
    <location>
        <begin position="29"/>
        <end position="63"/>
    </location>
</feature>
<feature type="domain" description="TPX2 C-terminal" evidence="7">
    <location>
        <begin position="419"/>
        <end position="491"/>
    </location>
</feature>
<evidence type="ECO:0000256" key="2">
    <source>
        <dbReference type="ARBA" id="ARBA00005885"/>
    </source>
</evidence>
<dbReference type="AlphaFoldDB" id="A0AAV5IHF5"/>
<proteinExistence type="inferred from homology"/>
<protein>
    <recommendedName>
        <fullName evidence="7">TPX2 C-terminal domain-containing protein</fullName>
    </recommendedName>
</protein>
<dbReference type="GO" id="GO:0005880">
    <property type="term" value="C:nuclear microtubule"/>
    <property type="evidence" value="ECO:0007669"/>
    <property type="project" value="TreeGrafter"/>
</dbReference>
<dbReference type="InterPro" id="IPR009675">
    <property type="entry name" value="TPX2_fam"/>
</dbReference>
<feature type="compositionally biased region" description="Low complexity" evidence="6">
    <location>
        <begin position="305"/>
        <end position="325"/>
    </location>
</feature>
<sequence length="529" mass="59834">MEVVKNSRMGTPMKDPQGSQSRNREISKPSENSNPNVSRSSPSLKPSKSPLSKSVKSLKSASKNQGASTALNPVLFSPRNKIRERKFVVAKKNSKKEKSESNTVLDCKCKEKFGGNNKKCVCVAYETLRASQEEFFKNRAGLEDDGGVDDGKSCDRAESGVQEEAEKGSSIQNPESQGCYGSNKQDPVGVEYLNQKDTSTLKRSRDKLLDEVRNSVPSFGKVMNLVQAFEKLLSIPNSKESEKNEEEADENNADTKEKPVKWTLPGMQTAKVPDMETKTQFSSSSFCASDLVLTAENLGLDSRFSVSSSWDGSKGSISGRTSNGGRRSRRNSSDSCGTMGGRRWKKKQPKVTSQKPFKLRTEQRGKVKEEEFVKKVQETMMEEEKQRIPIAQGLPWTTDEPEILIKPPVKEHTMPIDLKLHSDLRAVERAEFDHQVAEKMSLIEQYKMERERQQKLAEEEEIKRLRKELVPKAQPMPYFDRPFIPRRSMKLPTIPREPKFHIPQHKKMKCCLSWNDISSYTFQHQGNEA</sequence>
<feature type="region of interest" description="Disordered" evidence="6">
    <location>
        <begin position="139"/>
        <end position="207"/>
    </location>
</feature>
<accession>A0AAV5IHF5</accession>
<comment type="subcellular location">
    <subcellularLocation>
        <location evidence="1">Cytoplasm</location>
        <location evidence="1">Cytoskeleton</location>
    </subcellularLocation>
</comment>
<evidence type="ECO:0000313" key="8">
    <source>
        <dbReference type="EMBL" id="GKU97288.1"/>
    </source>
</evidence>
<dbReference type="PANTHER" id="PTHR14326">
    <property type="entry name" value="TARGETING PROTEIN FOR XKLP2"/>
    <property type="match status" value="1"/>
</dbReference>
<dbReference type="EMBL" id="BPVZ01000011">
    <property type="protein sequence ID" value="GKU97288.1"/>
    <property type="molecule type" value="Genomic_DNA"/>
</dbReference>
<evidence type="ECO:0000256" key="5">
    <source>
        <dbReference type="ARBA" id="ARBA00023212"/>
    </source>
</evidence>
<reference evidence="8 9" key="1">
    <citation type="journal article" date="2021" name="Commun. Biol.">
        <title>The genome of Shorea leprosula (Dipterocarpaceae) highlights the ecological relevance of drought in aseasonal tropical rainforests.</title>
        <authorList>
            <person name="Ng K.K.S."/>
            <person name="Kobayashi M.J."/>
            <person name="Fawcett J.A."/>
            <person name="Hatakeyama M."/>
            <person name="Paape T."/>
            <person name="Ng C.H."/>
            <person name="Ang C.C."/>
            <person name="Tnah L.H."/>
            <person name="Lee C.T."/>
            <person name="Nishiyama T."/>
            <person name="Sese J."/>
            <person name="O'Brien M.J."/>
            <person name="Copetti D."/>
            <person name="Mohd Noor M.I."/>
            <person name="Ong R.C."/>
            <person name="Putra M."/>
            <person name="Sireger I.Z."/>
            <person name="Indrioko S."/>
            <person name="Kosugi Y."/>
            <person name="Izuno A."/>
            <person name="Isagi Y."/>
            <person name="Lee S.L."/>
            <person name="Shimizu K.K."/>
        </authorList>
    </citation>
    <scope>NUCLEOTIDE SEQUENCE [LARGE SCALE GENOMIC DNA]</scope>
    <source>
        <strain evidence="8">214</strain>
    </source>
</reference>
<evidence type="ECO:0000256" key="3">
    <source>
        <dbReference type="ARBA" id="ARBA00022490"/>
    </source>
</evidence>
<organism evidence="8 9">
    <name type="scientific">Rubroshorea leprosula</name>
    <dbReference type="NCBI Taxonomy" id="152421"/>
    <lineage>
        <taxon>Eukaryota</taxon>
        <taxon>Viridiplantae</taxon>
        <taxon>Streptophyta</taxon>
        <taxon>Embryophyta</taxon>
        <taxon>Tracheophyta</taxon>
        <taxon>Spermatophyta</taxon>
        <taxon>Magnoliopsida</taxon>
        <taxon>eudicotyledons</taxon>
        <taxon>Gunneridae</taxon>
        <taxon>Pentapetalae</taxon>
        <taxon>rosids</taxon>
        <taxon>malvids</taxon>
        <taxon>Malvales</taxon>
        <taxon>Dipterocarpaceae</taxon>
        <taxon>Rubroshorea</taxon>
    </lineage>
</organism>
<dbReference type="PANTHER" id="PTHR14326:SF58">
    <property type="entry name" value="TPX2 (TARGETING PROTEIN FOR XKLP2) PROTEIN FAMILY"/>
    <property type="match status" value="1"/>
</dbReference>
<feature type="compositionally biased region" description="Acidic residues" evidence="6">
    <location>
        <begin position="243"/>
        <end position="252"/>
    </location>
</feature>
<comment type="caution">
    <text evidence="8">The sequence shown here is derived from an EMBL/GenBank/DDBJ whole genome shotgun (WGS) entry which is preliminary data.</text>
</comment>
<feature type="region of interest" description="Disordered" evidence="6">
    <location>
        <begin position="1"/>
        <end position="77"/>
    </location>
</feature>
<keyword evidence="9" id="KW-1185">Reference proteome</keyword>
<dbReference type="GO" id="GO:0008017">
    <property type="term" value="F:microtubule binding"/>
    <property type="evidence" value="ECO:0007669"/>
    <property type="project" value="TreeGrafter"/>
</dbReference>
<dbReference type="InterPro" id="IPR027329">
    <property type="entry name" value="TPX2_C"/>
</dbReference>
<dbReference type="Proteomes" id="UP001054252">
    <property type="component" value="Unassembled WGS sequence"/>
</dbReference>
<dbReference type="GO" id="GO:0090307">
    <property type="term" value="P:mitotic spindle assembly"/>
    <property type="evidence" value="ECO:0007669"/>
    <property type="project" value="TreeGrafter"/>
</dbReference>
<feature type="region of interest" description="Disordered" evidence="6">
    <location>
        <begin position="234"/>
        <end position="271"/>
    </location>
</feature>
<dbReference type="Pfam" id="PF06886">
    <property type="entry name" value="TPX2"/>
    <property type="match status" value="1"/>
</dbReference>
<dbReference type="GO" id="GO:0060236">
    <property type="term" value="P:regulation of mitotic spindle organization"/>
    <property type="evidence" value="ECO:0007669"/>
    <property type="project" value="InterPro"/>
</dbReference>
<feature type="compositionally biased region" description="Polar residues" evidence="6">
    <location>
        <begin position="169"/>
        <end position="185"/>
    </location>
</feature>
<evidence type="ECO:0000256" key="4">
    <source>
        <dbReference type="ARBA" id="ARBA00022701"/>
    </source>
</evidence>
<dbReference type="GO" id="GO:0005819">
    <property type="term" value="C:spindle"/>
    <property type="evidence" value="ECO:0007669"/>
    <property type="project" value="InterPro"/>
</dbReference>
<evidence type="ECO:0000256" key="1">
    <source>
        <dbReference type="ARBA" id="ARBA00004245"/>
    </source>
</evidence>
<feature type="compositionally biased region" description="Basic and acidic residues" evidence="6">
    <location>
        <begin position="149"/>
        <end position="158"/>
    </location>
</feature>
<keyword evidence="5" id="KW-0206">Cytoskeleton</keyword>
<keyword evidence="4" id="KW-0493">Microtubule</keyword>
<keyword evidence="3" id="KW-0963">Cytoplasm</keyword>